<sequence length="99" mass="11030">MPSRTTNGIDNTTHKRKKEKTNIDNNNSVGTTISNIIIIFSTNRIPATPISNSQQQTPSYPNQQVTELQILQTTGAEPGKTADRTRRMPLDQLQRDPAL</sequence>
<accession>A0AAV0Y4P2</accession>
<gene>
    <name evidence="2" type="ORF">MEUPH1_LOCUS28536</name>
</gene>
<feature type="region of interest" description="Disordered" evidence="1">
    <location>
        <begin position="1"/>
        <end position="28"/>
    </location>
</feature>
<organism evidence="2 3">
    <name type="scientific">Macrosiphum euphorbiae</name>
    <name type="common">potato aphid</name>
    <dbReference type="NCBI Taxonomy" id="13131"/>
    <lineage>
        <taxon>Eukaryota</taxon>
        <taxon>Metazoa</taxon>
        <taxon>Ecdysozoa</taxon>
        <taxon>Arthropoda</taxon>
        <taxon>Hexapoda</taxon>
        <taxon>Insecta</taxon>
        <taxon>Pterygota</taxon>
        <taxon>Neoptera</taxon>
        <taxon>Paraneoptera</taxon>
        <taxon>Hemiptera</taxon>
        <taxon>Sternorrhyncha</taxon>
        <taxon>Aphidomorpha</taxon>
        <taxon>Aphidoidea</taxon>
        <taxon>Aphididae</taxon>
        <taxon>Macrosiphini</taxon>
        <taxon>Macrosiphum</taxon>
    </lineage>
</organism>
<name>A0AAV0Y4P2_9HEMI</name>
<evidence type="ECO:0000256" key="1">
    <source>
        <dbReference type="SAM" id="MobiDB-lite"/>
    </source>
</evidence>
<dbReference type="Proteomes" id="UP001160148">
    <property type="component" value="Unassembled WGS sequence"/>
</dbReference>
<keyword evidence="3" id="KW-1185">Reference proteome</keyword>
<reference evidence="2 3" key="1">
    <citation type="submission" date="2023-01" db="EMBL/GenBank/DDBJ databases">
        <authorList>
            <person name="Whitehead M."/>
        </authorList>
    </citation>
    <scope>NUCLEOTIDE SEQUENCE [LARGE SCALE GENOMIC DNA]</scope>
</reference>
<comment type="caution">
    <text evidence="2">The sequence shown here is derived from an EMBL/GenBank/DDBJ whole genome shotgun (WGS) entry which is preliminary data.</text>
</comment>
<protein>
    <submittedName>
        <fullName evidence="2">Uncharacterized protein</fullName>
    </submittedName>
</protein>
<dbReference type="EMBL" id="CARXXK010001250">
    <property type="protein sequence ID" value="CAI6374977.1"/>
    <property type="molecule type" value="Genomic_DNA"/>
</dbReference>
<dbReference type="AlphaFoldDB" id="A0AAV0Y4P2"/>
<evidence type="ECO:0000313" key="3">
    <source>
        <dbReference type="Proteomes" id="UP001160148"/>
    </source>
</evidence>
<proteinExistence type="predicted"/>
<feature type="compositionally biased region" description="Basic and acidic residues" evidence="1">
    <location>
        <begin position="80"/>
        <end position="89"/>
    </location>
</feature>
<feature type="region of interest" description="Disordered" evidence="1">
    <location>
        <begin position="73"/>
        <end position="99"/>
    </location>
</feature>
<evidence type="ECO:0000313" key="2">
    <source>
        <dbReference type="EMBL" id="CAI6374977.1"/>
    </source>
</evidence>
<feature type="compositionally biased region" description="Polar residues" evidence="1">
    <location>
        <begin position="1"/>
        <end position="11"/>
    </location>
</feature>